<organism evidence="2 3">
    <name type="scientific">Coleofasciculus chthonoplastes PCC 7420</name>
    <dbReference type="NCBI Taxonomy" id="118168"/>
    <lineage>
        <taxon>Bacteria</taxon>
        <taxon>Bacillati</taxon>
        <taxon>Cyanobacteriota</taxon>
        <taxon>Cyanophyceae</taxon>
        <taxon>Coleofasciculales</taxon>
        <taxon>Coleofasciculaceae</taxon>
        <taxon>Coleofasciculus</taxon>
    </lineage>
</organism>
<protein>
    <submittedName>
        <fullName evidence="2">Uncharacterized protein</fullName>
    </submittedName>
</protein>
<gene>
    <name evidence="2" type="ORF">MC7420_717</name>
</gene>
<evidence type="ECO:0000313" key="3">
    <source>
        <dbReference type="Proteomes" id="UP000003835"/>
    </source>
</evidence>
<proteinExistence type="predicted"/>
<feature type="region of interest" description="Disordered" evidence="1">
    <location>
        <begin position="1"/>
        <end position="38"/>
    </location>
</feature>
<dbReference type="Proteomes" id="UP000003835">
    <property type="component" value="Unassembled WGS sequence"/>
</dbReference>
<reference evidence="2 3" key="1">
    <citation type="submission" date="2008-07" db="EMBL/GenBank/DDBJ databases">
        <authorList>
            <person name="Tandeau de Marsac N."/>
            <person name="Ferriera S."/>
            <person name="Johnson J."/>
            <person name="Kravitz S."/>
            <person name="Beeson K."/>
            <person name="Sutton G."/>
            <person name="Rogers Y.-H."/>
            <person name="Friedman R."/>
            <person name="Frazier M."/>
            <person name="Venter J.C."/>
        </authorList>
    </citation>
    <scope>NUCLEOTIDE SEQUENCE [LARGE SCALE GENOMIC DNA]</scope>
    <source>
        <strain evidence="2 3">PCC 7420</strain>
    </source>
</reference>
<dbReference type="EMBL" id="DS989851">
    <property type="protein sequence ID" value="EDX74843.1"/>
    <property type="molecule type" value="Genomic_DNA"/>
</dbReference>
<evidence type="ECO:0000256" key="1">
    <source>
        <dbReference type="SAM" id="MobiDB-lite"/>
    </source>
</evidence>
<name>B4VSW9_9CYAN</name>
<dbReference type="STRING" id="118168.MC7420_717"/>
<dbReference type="AlphaFoldDB" id="B4VSW9"/>
<keyword evidence="3" id="KW-1185">Reference proteome</keyword>
<sequence length="56" mass="6367">MNKHSTPHSSVSFRRDGEQGKLGELGEQGKQREQSTNDEAQICSDLDIYLRLILCF</sequence>
<accession>B4VSW9</accession>
<evidence type="ECO:0000313" key="2">
    <source>
        <dbReference type="EMBL" id="EDX74843.1"/>
    </source>
</evidence>
<dbReference type="HOGENOM" id="CLU_3006380_0_0_3"/>